<accession>A0A8S5S4W1</accession>
<reference evidence="1" key="1">
    <citation type="journal article" date="2021" name="Proc. Natl. Acad. Sci. U.S.A.">
        <title>A Catalog of Tens of Thousands of Viruses from Human Metagenomes Reveals Hidden Associations with Chronic Diseases.</title>
        <authorList>
            <person name="Tisza M.J."/>
            <person name="Buck C.B."/>
        </authorList>
    </citation>
    <scope>NUCLEOTIDE SEQUENCE</scope>
    <source>
        <strain evidence="1">CtiV651</strain>
    </source>
</reference>
<proteinExistence type="predicted"/>
<dbReference type="EMBL" id="BK032528">
    <property type="protein sequence ID" value="DAF45960.1"/>
    <property type="molecule type" value="Genomic_DNA"/>
</dbReference>
<protein>
    <submittedName>
        <fullName evidence="1">PROTEIN/RNA Complex, archaeal, ribosomal, 50S, protein.0A</fullName>
    </submittedName>
</protein>
<evidence type="ECO:0000313" key="1">
    <source>
        <dbReference type="EMBL" id="DAF45960.1"/>
    </source>
</evidence>
<organism evidence="1">
    <name type="scientific">Siphoviridae sp. ctiV651</name>
    <dbReference type="NCBI Taxonomy" id="2827917"/>
    <lineage>
        <taxon>Viruses</taxon>
        <taxon>Duplodnaviria</taxon>
        <taxon>Heunggongvirae</taxon>
        <taxon>Uroviricota</taxon>
        <taxon>Caudoviricetes</taxon>
    </lineage>
</organism>
<name>A0A8S5S4W1_9CAUD</name>
<sequence length="74" mass="8829">MEIDFKNMPLYKPIEPYINEDGYYPQCTRCWTELEPGEAICHICNQVQDLSWSRVLHNSNKEGKFYENKLESQI</sequence>